<sequence length="184" mass="21937">MDEPFDREGFVIYKHLCLTVCKMSDEEIGQWFRAIVEFQIDRCIPENLDPKIDILFDLFKRQFEKDDKKYQKRVNANRRIAKNRKNKGQNNEWSPMESNGKVGYQSLPMVTDKDKGKDKGKDKDKDNTLDIIMENPRKTAKIEIQNIGNKEDLIDLWENLYSDTWKQDSKIKEMYENKLSEFEN</sequence>
<dbReference type="Pfam" id="PF19808">
    <property type="entry name" value="DUF6291"/>
    <property type="match status" value="1"/>
</dbReference>
<feature type="region of interest" description="Disordered" evidence="1">
    <location>
        <begin position="80"/>
        <end position="129"/>
    </location>
</feature>
<protein>
    <recommendedName>
        <fullName evidence="2">DUF6291 domain-containing protein</fullName>
    </recommendedName>
</protein>
<feature type="compositionally biased region" description="Basic and acidic residues" evidence="1">
    <location>
        <begin position="111"/>
        <end position="128"/>
    </location>
</feature>
<feature type="compositionally biased region" description="Polar residues" evidence="1">
    <location>
        <begin position="88"/>
        <end position="97"/>
    </location>
</feature>
<dbReference type="EMBL" id="UINC01071331">
    <property type="protein sequence ID" value="SVC06147.1"/>
    <property type="molecule type" value="Genomic_DNA"/>
</dbReference>
<name>A0A382J425_9ZZZZ</name>
<organism evidence="3">
    <name type="scientific">marine metagenome</name>
    <dbReference type="NCBI Taxonomy" id="408172"/>
    <lineage>
        <taxon>unclassified sequences</taxon>
        <taxon>metagenomes</taxon>
        <taxon>ecological metagenomes</taxon>
    </lineage>
</organism>
<feature type="domain" description="DUF6291" evidence="2">
    <location>
        <begin position="10"/>
        <end position="83"/>
    </location>
</feature>
<accession>A0A382J425</accession>
<evidence type="ECO:0000259" key="2">
    <source>
        <dbReference type="Pfam" id="PF19808"/>
    </source>
</evidence>
<evidence type="ECO:0000313" key="3">
    <source>
        <dbReference type="EMBL" id="SVC06147.1"/>
    </source>
</evidence>
<reference evidence="3" key="1">
    <citation type="submission" date="2018-05" db="EMBL/GenBank/DDBJ databases">
        <authorList>
            <person name="Lanie J.A."/>
            <person name="Ng W.-L."/>
            <person name="Kazmierczak K.M."/>
            <person name="Andrzejewski T.M."/>
            <person name="Davidsen T.M."/>
            <person name="Wayne K.J."/>
            <person name="Tettelin H."/>
            <person name="Glass J.I."/>
            <person name="Rusch D."/>
            <person name="Podicherti R."/>
            <person name="Tsui H.-C.T."/>
            <person name="Winkler M.E."/>
        </authorList>
    </citation>
    <scope>NUCLEOTIDE SEQUENCE</scope>
</reference>
<dbReference type="InterPro" id="IPR046258">
    <property type="entry name" value="DUF6291"/>
</dbReference>
<gene>
    <name evidence="3" type="ORF">METZ01_LOCUS259001</name>
</gene>
<evidence type="ECO:0000256" key="1">
    <source>
        <dbReference type="SAM" id="MobiDB-lite"/>
    </source>
</evidence>
<dbReference type="AlphaFoldDB" id="A0A382J425"/>
<proteinExistence type="predicted"/>